<dbReference type="RefSeq" id="WP_217962634.1">
    <property type="nucleotide sequence ID" value="NZ_JAHTBN010000001.1"/>
</dbReference>
<comment type="subcellular location">
    <subcellularLocation>
        <location evidence="1">Membrane</location>
        <topology evidence="1">Multi-pass membrane protein</topology>
    </subcellularLocation>
</comment>
<feature type="transmembrane region" description="Helical" evidence="5">
    <location>
        <begin position="315"/>
        <end position="337"/>
    </location>
</feature>
<evidence type="ECO:0000256" key="5">
    <source>
        <dbReference type="SAM" id="Phobius"/>
    </source>
</evidence>
<evidence type="ECO:0000313" key="8">
    <source>
        <dbReference type="EMBL" id="MFC4199686.1"/>
    </source>
</evidence>
<sequence>MTTQSSCTAAAAVYPAPARAAAQARGAGPWPLLAVALGFVMAMLDVTVVNVALTHIQTSLHMSLAGLVWVVDGYTLAFAALLLVGGALANRYGARNAYLAGLALFVAASALCGAAPTAAVLVGARLLQGMGAALFMPASLSLLNQAYPEDAARIRVLALWSAIVSVAAATGPLVGGIVVAAAGWRCIFWLNIPIGIVGAIMSLRFLQASPRHTQALNGAGHALAMTGLASVAFALIEGSTYGWTSAPILAAAALGGTSLALFALRERRAAAPIVPRELQDDRRFVAINGVGLFINIGGFGGLFFVSLYLQDALHANAWHTGLALLPLMAMFTIGNLLSGRVSARWSPRVTMLAGLSVAALLSAVLAAGAAHMPYGVFAVLMALANLGCGLAIPAMTVTMMQLGGQHHANIAAAALNANRQVGVLVGVAAMGVALHGLATWPARLEICFSLIAVAYLAAMLIVARSLPAAAGMGSAAR</sequence>
<keyword evidence="2 5" id="KW-0812">Transmembrane</keyword>
<feature type="transmembrane region" description="Helical" evidence="5">
    <location>
        <begin position="349"/>
        <end position="370"/>
    </location>
</feature>
<dbReference type="Pfam" id="PF07690">
    <property type="entry name" value="MFS_1"/>
    <property type="match status" value="1"/>
</dbReference>
<feature type="chain" id="PRO_5046556305" evidence="6">
    <location>
        <begin position="21"/>
        <end position="477"/>
    </location>
</feature>
<feature type="transmembrane region" description="Helical" evidence="5">
    <location>
        <begin position="218"/>
        <end position="236"/>
    </location>
</feature>
<feature type="domain" description="Major facilitator superfamily (MFS) profile" evidence="7">
    <location>
        <begin position="31"/>
        <end position="470"/>
    </location>
</feature>
<dbReference type="PROSITE" id="PS50850">
    <property type="entry name" value="MFS"/>
    <property type="match status" value="1"/>
</dbReference>
<name>A0ABV8NTP1_9BURK</name>
<dbReference type="CDD" id="cd17321">
    <property type="entry name" value="MFS_MMR_MDR_like"/>
    <property type="match status" value="1"/>
</dbReference>
<reference evidence="9" key="1">
    <citation type="journal article" date="2019" name="Int. J. Syst. Evol. Microbiol.">
        <title>The Global Catalogue of Microorganisms (GCM) 10K type strain sequencing project: providing services to taxonomists for standard genome sequencing and annotation.</title>
        <authorList>
            <consortium name="The Broad Institute Genomics Platform"/>
            <consortium name="The Broad Institute Genome Sequencing Center for Infectious Disease"/>
            <person name="Wu L."/>
            <person name="Ma J."/>
        </authorList>
    </citation>
    <scope>NUCLEOTIDE SEQUENCE [LARGE SCALE GENOMIC DNA]</scope>
    <source>
        <strain evidence="9">LMG 24813</strain>
    </source>
</reference>
<evidence type="ECO:0000256" key="2">
    <source>
        <dbReference type="ARBA" id="ARBA00022692"/>
    </source>
</evidence>
<comment type="caution">
    <text evidence="8">The sequence shown here is derived from an EMBL/GenBank/DDBJ whole genome shotgun (WGS) entry which is preliminary data.</text>
</comment>
<feature type="transmembrane region" description="Helical" evidence="5">
    <location>
        <begin position="187"/>
        <end position="206"/>
    </location>
</feature>
<evidence type="ECO:0000256" key="4">
    <source>
        <dbReference type="ARBA" id="ARBA00023136"/>
    </source>
</evidence>
<evidence type="ECO:0000313" key="9">
    <source>
        <dbReference type="Proteomes" id="UP001595848"/>
    </source>
</evidence>
<protein>
    <submittedName>
        <fullName evidence="8">MFS transporter</fullName>
    </submittedName>
</protein>
<evidence type="ECO:0000256" key="1">
    <source>
        <dbReference type="ARBA" id="ARBA00004141"/>
    </source>
</evidence>
<feature type="transmembrane region" description="Helical" evidence="5">
    <location>
        <begin position="446"/>
        <end position="463"/>
    </location>
</feature>
<gene>
    <name evidence="8" type="ORF">ACFOY1_01855</name>
</gene>
<evidence type="ECO:0000256" key="6">
    <source>
        <dbReference type="SAM" id="SignalP"/>
    </source>
</evidence>
<dbReference type="PANTHER" id="PTHR42718:SF40">
    <property type="entry name" value="METHYLENOMYCIN A RESISTANCE PROTEIN"/>
    <property type="match status" value="1"/>
</dbReference>
<dbReference type="Proteomes" id="UP001595848">
    <property type="component" value="Unassembled WGS sequence"/>
</dbReference>
<dbReference type="EMBL" id="JBHSBV010000001">
    <property type="protein sequence ID" value="MFC4199686.1"/>
    <property type="molecule type" value="Genomic_DNA"/>
</dbReference>
<dbReference type="InterPro" id="IPR020846">
    <property type="entry name" value="MFS_dom"/>
</dbReference>
<proteinExistence type="predicted"/>
<feature type="transmembrane region" description="Helical" evidence="5">
    <location>
        <begin position="157"/>
        <end position="181"/>
    </location>
</feature>
<evidence type="ECO:0000259" key="7">
    <source>
        <dbReference type="PROSITE" id="PS50850"/>
    </source>
</evidence>
<feature type="transmembrane region" description="Helical" evidence="5">
    <location>
        <begin position="376"/>
        <end position="400"/>
    </location>
</feature>
<keyword evidence="9" id="KW-1185">Reference proteome</keyword>
<feature type="transmembrane region" description="Helical" evidence="5">
    <location>
        <begin position="242"/>
        <end position="264"/>
    </location>
</feature>
<organism evidence="8 9">
    <name type="scientific">Candidimonas humi</name>
    <dbReference type="NCBI Taxonomy" id="683355"/>
    <lineage>
        <taxon>Bacteria</taxon>
        <taxon>Pseudomonadati</taxon>
        <taxon>Pseudomonadota</taxon>
        <taxon>Betaproteobacteria</taxon>
        <taxon>Burkholderiales</taxon>
        <taxon>Alcaligenaceae</taxon>
        <taxon>Candidimonas</taxon>
    </lineage>
</organism>
<feature type="transmembrane region" description="Helical" evidence="5">
    <location>
        <begin position="285"/>
        <end position="309"/>
    </location>
</feature>
<feature type="transmembrane region" description="Helical" evidence="5">
    <location>
        <begin position="30"/>
        <end position="52"/>
    </location>
</feature>
<feature type="transmembrane region" description="Helical" evidence="5">
    <location>
        <begin position="64"/>
        <end position="85"/>
    </location>
</feature>
<feature type="transmembrane region" description="Helical" evidence="5">
    <location>
        <begin position="421"/>
        <end position="440"/>
    </location>
</feature>
<keyword evidence="3 5" id="KW-1133">Transmembrane helix</keyword>
<dbReference type="InterPro" id="IPR011701">
    <property type="entry name" value="MFS"/>
</dbReference>
<keyword evidence="4 5" id="KW-0472">Membrane</keyword>
<keyword evidence="6" id="KW-0732">Signal</keyword>
<feature type="signal peptide" evidence="6">
    <location>
        <begin position="1"/>
        <end position="20"/>
    </location>
</feature>
<feature type="transmembrane region" description="Helical" evidence="5">
    <location>
        <begin position="97"/>
        <end position="122"/>
    </location>
</feature>
<accession>A0ABV8NTP1</accession>
<evidence type="ECO:0000256" key="3">
    <source>
        <dbReference type="ARBA" id="ARBA00022989"/>
    </source>
</evidence>
<dbReference type="PANTHER" id="PTHR42718">
    <property type="entry name" value="MAJOR FACILITATOR SUPERFAMILY MULTIDRUG TRANSPORTER MFSC"/>
    <property type="match status" value="1"/>
</dbReference>